<evidence type="ECO:0000256" key="1">
    <source>
        <dbReference type="ARBA" id="ARBA00022741"/>
    </source>
</evidence>
<sequence length="950" mass="106722">MDGYRCVSLMKLFSSQGDCSFESELMLHLQKEDVDDGRTTKPNADKIPRKKRPKSKAAPRSDHCWDEAPEDQRRENDTTSVTLIQSTENRLVTHGGFVPDEDERVDSVPFTDDGVHPESDPPSQHECLECLLEDPCVQQDESLDLQHMFYQSEQNVSPKRCRHNLSFSTKAFQIILDNVKELLSRSPPQGFDFSLPDLSVPPEEPLSGAFQVTFSLVPVNGDHEERDALSPGWDELFDDDAEDFTKAEERQEEQASPDESVDLFGDDEAFLQLSVPDVRTPDKSTGPDGKQQTPVDVSGNRSNGAGSDQAFNCSQDFFSVNFDLGFESEEEECFITASALKASPAVSSPRPRPVEGIGRSDRSLLVSDQWSPATRPSASTPNHVFLPPAGRRAEDQTRPSARRSFQKTLSQRSLMFQQRLSCAGVLSSDSEGETPLRTPAHKVNPVFSPESEESDADFQDVTLHQPRDVKLRHIRKPQKVVRREGRQFLDEEAELSEDEDVSSDEEDGDEQNHSLQGFVVNATQCSQGLNESEMQAVYLKSVRSPAVQNRVRMTYKPKDNMDIFSQVPEQDETYAEDSFVVDGSEDEEESDADEEPVELIAEDSYVDGRKQYATRRRVRIRAANPTGTVQPERNKRSRIIRVQDSSEEEEECDRRDSVFKVPQCLQSVSRQPERDDMKRQRLSDEAALSEELDFHPEKPVAVSTRSPSAADGPLRVLVDSRCISGGSEVVSCLRLRHGLQVHVCSLVSADFIVSNRMAVEWQSESEVASVQNRKRLQERIQRLQASYERVCLIIQSDRTKPGEAVRVFQRSRYYDGTLAALVKAGVRLLVSKGPDETAALLSELTQVERRKGQVIDVPLEVKGHRQQALQFCLTLPHVSYISALNMCHHYSSVGHMISRYVNSTPASELKLFPTDSGFCCFSSVEELQASACVSRSRAEDIYRCLRYSCC</sequence>
<feature type="domain" description="ERCC4" evidence="6">
    <location>
        <begin position="715"/>
        <end position="798"/>
    </location>
</feature>
<evidence type="ECO:0000256" key="4">
    <source>
        <dbReference type="ARBA" id="ARBA00022840"/>
    </source>
</evidence>
<name>A0A3N0YZJ0_ANAGA</name>
<reference evidence="7 8" key="1">
    <citation type="submission" date="2018-10" db="EMBL/GenBank/DDBJ databases">
        <title>Genome assembly for a Yunnan-Guizhou Plateau 3E fish, Anabarilius grahami (Regan), and its evolutionary and genetic applications.</title>
        <authorList>
            <person name="Jiang W."/>
        </authorList>
    </citation>
    <scope>NUCLEOTIDE SEQUENCE [LARGE SCALE GENOMIC DNA]</scope>
    <source>
        <strain evidence="7">AG-KIZ</strain>
        <tissue evidence="7">Muscle</tissue>
    </source>
</reference>
<dbReference type="InterPro" id="IPR047418">
    <property type="entry name" value="XPF_nuclease_FANCM"/>
</dbReference>
<organism evidence="7 8">
    <name type="scientific">Anabarilius grahami</name>
    <name type="common">Kanglang fish</name>
    <name type="synonym">Barilius grahami</name>
    <dbReference type="NCBI Taxonomy" id="495550"/>
    <lineage>
        <taxon>Eukaryota</taxon>
        <taxon>Metazoa</taxon>
        <taxon>Chordata</taxon>
        <taxon>Craniata</taxon>
        <taxon>Vertebrata</taxon>
        <taxon>Euteleostomi</taxon>
        <taxon>Actinopterygii</taxon>
        <taxon>Neopterygii</taxon>
        <taxon>Teleostei</taxon>
        <taxon>Ostariophysi</taxon>
        <taxon>Cypriniformes</taxon>
        <taxon>Xenocyprididae</taxon>
        <taxon>Xenocypridinae</taxon>
        <taxon>Xenocypridinae incertae sedis</taxon>
        <taxon>Anabarilius</taxon>
    </lineage>
</organism>
<accession>A0A3N0YZJ0</accession>
<protein>
    <submittedName>
        <fullName evidence="7">Fanconi anemia group M protein</fullName>
    </submittedName>
</protein>
<evidence type="ECO:0000256" key="5">
    <source>
        <dbReference type="SAM" id="MobiDB-lite"/>
    </source>
</evidence>
<dbReference type="AlphaFoldDB" id="A0A3N0YZJ0"/>
<dbReference type="EMBL" id="RJVU01018862">
    <property type="protein sequence ID" value="ROL51294.1"/>
    <property type="molecule type" value="Genomic_DNA"/>
</dbReference>
<dbReference type="GO" id="GO:0045003">
    <property type="term" value="P:double-strand break repair via synthesis-dependent strand annealing"/>
    <property type="evidence" value="ECO:0007669"/>
    <property type="project" value="TreeGrafter"/>
</dbReference>
<dbReference type="PANTHER" id="PTHR14025">
    <property type="entry name" value="FANCONI ANEMIA GROUP M FANCM FAMILY MEMBER"/>
    <property type="match status" value="1"/>
</dbReference>
<gene>
    <name evidence="7" type="ORF">DPX16_22390</name>
</gene>
<evidence type="ECO:0000313" key="7">
    <source>
        <dbReference type="EMBL" id="ROL51294.1"/>
    </source>
</evidence>
<dbReference type="Gene3D" id="1.10.150.20">
    <property type="entry name" value="5' to 3' exonuclease, C-terminal subdomain"/>
    <property type="match status" value="2"/>
</dbReference>
<dbReference type="Proteomes" id="UP000281406">
    <property type="component" value="Unassembled WGS sequence"/>
</dbReference>
<feature type="compositionally biased region" description="Basic and acidic residues" evidence="5">
    <location>
        <begin position="59"/>
        <end position="77"/>
    </location>
</feature>
<evidence type="ECO:0000313" key="8">
    <source>
        <dbReference type="Proteomes" id="UP000281406"/>
    </source>
</evidence>
<dbReference type="OrthoDB" id="6513042at2759"/>
<feature type="compositionally biased region" description="Polar residues" evidence="5">
    <location>
        <begin position="366"/>
        <end position="382"/>
    </location>
</feature>
<keyword evidence="1" id="KW-0547">Nucleotide-binding</keyword>
<evidence type="ECO:0000256" key="2">
    <source>
        <dbReference type="ARBA" id="ARBA00022801"/>
    </source>
</evidence>
<feature type="region of interest" description="Disordered" evidence="5">
    <location>
        <begin position="480"/>
        <end position="512"/>
    </location>
</feature>
<feature type="compositionally biased region" description="Acidic residues" evidence="5">
    <location>
        <begin position="490"/>
        <end position="509"/>
    </location>
</feature>
<dbReference type="SUPFAM" id="SSF52980">
    <property type="entry name" value="Restriction endonuclease-like"/>
    <property type="match status" value="1"/>
</dbReference>
<dbReference type="PANTHER" id="PTHR14025:SF20">
    <property type="entry name" value="FANCONI ANEMIA GROUP M PROTEIN"/>
    <property type="match status" value="1"/>
</dbReference>
<dbReference type="InterPro" id="IPR011335">
    <property type="entry name" value="Restrct_endonuc-II-like"/>
</dbReference>
<dbReference type="Pfam" id="PF02732">
    <property type="entry name" value="ERCC4"/>
    <property type="match status" value="1"/>
</dbReference>
<dbReference type="SMART" id="SM00891">
    <property type="entry name" value="ERCC4"/>
    <property type="match status" value="1"/>
</dbReference>
<keyword evidence="3" id="KW-0347">Helicase</keyword>
<feature type="region of interest" description="Disordered" evidence="5">
    <location>
        <begin position="31"/>
        <end position="80"/>
    </location>
</feature>
<evidence type="ECO:0000256" key="3">
    <source>
        <dbReference type="ARBA" id="ARBA00022806"/>
    </source>
</evidence>
<proteinExistence type="predicted"/>
<dbReference type="GO" id="GO:0016787">
    <property type="term" value="F:hydrolase activity"/>
    <property type="evidence" value="ECO:0007669"/>
    <property type="project" value="UniProtKB-KW"/>
</dbReference>
<feature type="region of interest" description="Disordered" evidence="5">
    <location>
        <begin position="344"/>
        <end position="408"/>
    </location>
</feature>
<dbReference type="GO" id="GO:0000400">
    <property type="term" value="F:four-way junction DNA binding"/>
    <property type="evidence" value="ECO:0007669"/>
    <property type="project" value="TreeGrafter"/>
</dbReference>
<feature type="compositionally biased region" description="Polar residues" evidence="5">
    <location>
        <begin position="290"/>
        <end position="308"/>
    </location>
</feature>
<feature type="compositionally biased region" description="Basic residues" evidence="5">
    <location>
        <begin position="48"/>
        <end position="57"/>
    </location>
</feature>
<dbReference type="GO" id="GO:0043138">
    <property type="term" value="F:3'-5' DNA helicase activity"/>
    <property type="evidence" value="ECO:0007669"/>
    <property type="project" value="TreeGrafter"/>
</dbReference>
<comment type="caution">
    <text evidence="7">The sequence shown here is derived from an EMBL/GenBank/DDBJ whole genome shotgun (WGS) entry which is preliminary data.</text>
</comment>
<dbReference type="GO" id="GO:0036297">
    <property type="term" value="P:interstrand cross-link repair"/>
    <property type="evidence" value="ECO:0007669"/>
    <property type="project" value="TreeGrafter"/>
</dbReference>
<dbReference type="GO" id="GO:0004518">
    <property type="term" value="F:nuclease activity"/>
    <property type="evidence" value="ECO:0007669"/>
    <property type="project" value="InterPro"/>
</dbReference>
<dbReference type="GO" id="GO:0005524">
    <property type="term" value="F:ATP binding"/>
    <property type="evidence" value="ECO:0007669"/>
    <property type="project" value="UniProtKB-KW"/>
</dbReference>
<dbReference type="InterPro" id="IPR006166">
    <property type="entry name" value="ERCC4_domain"/>
</dbReference>
<dbReference type="Gene3D" id="3.40.50.10130">
    <property type="match status" value="1"/>
</dbReference>
<dbReference type="CDD" id="cd20077">
    <property type="entry name" value="XPF_nuclease_FANCM"/>
    <property type="match status" value="1"/>
</dbReference>
<keyword evidence="2" id="KW-0378">Hydrolase</keyword>
<dbReference type="GO" id="GO:0009378">
    <property type="term" value="F:four-way junction helicase activity"/>
    <property type="evidence" value="ECO:0007669"/>
    <property type="project" value="TreeGrafter"/>
</dbReference>
<keyword evidence="4" id="KW-0067">ATP-binding</keyword>
<feature type="compositionally biased region" description="Basic and acidic residues" evidence="5">
    <location>
        <begin position="31"/>
        <end position="47"/>
    </location>
</feature>
<evidence type="ECO:0000259" key="6">
    <source>
        <dbReference type="SMART" id="SM00891"/>
    </source>
</evidence>
<feature type="region of interest" description="Disordered" evidence="5">
    <location>
        <begin position="277"/>
        <end position="308"/>
    </location>
</feature>
<keyword evidence="8" id="KW-1185">Reference proteome</keyword>
<feature type="region of interest" description="Disordered" evidence="5">
    <location>
        <begin position="426"/>
        <end position="458"/>
    </location>
</feature>